<reference evidence="1" key="2">
    <citation type="journal article" date="2015" name="Fish Shellfish Immunol.">
        <title>Early steps in the European eel (Anguilla anguilla)-Vibrio vulnificus interaction in the gills: Role of the RtxA13 toxin.</title>
        <authorList>
            <person name="Callol A."/>
            <person name="Pajuelo D."/>
            <person name="Ebbesson L."/>
            <person name="Teles M."/>
            <person name="MacKenzie S."/>
            <person name="Amaro C."/>
        </authorList>
    </citation>
    <scope>NUCLEOTIDE SEQUENCE</scope>
</reference>
<name>A0A0E9W292_ANGAN</name>
<sequence>MRSTAIFTFKCHLDKCLNHTCNSVLTSKFLAVCDA</sequence>
<evidence type="ECO:0000313" key="1">
    <source>
        <dbReference type="EMBL" id="JAH83685.1"/>
    </source>
</evidence>
<accession>A0A0E9W292</accession>
<organism evidence="1">
    <name type="scientific">Anguilla anguilla</name>
    <name type="common">European freshwater eel</name>
    <name type="synonym">Muraena anguilla</name>
    <dbReference type="NCBI Taxonomy" id="7936"/>
    <lineage>
        <taxon>Eukaryota</taxon>
        <taxon>Metazoa</taxon>
        <taxon>Chordata</taxon>
        <taxon>Craniata</taxon>
        <taxon>Vertebrata</taxon>
        <taxon>Euteleostomi</taxon>
        <taxon>Actinopterygii</taxon>
        <taxon>Neopterygii</taxon>
        <taxon>Teleostei</taxon>
        <taxon>Anguilliformes</taxon>
        <taxon>Anguillidae</taxon>
        <taxon>Anguilla</taxon>
    </lineage>
</organism>
<protein>
    <submittedName>
        <fullName evidence="1">Uncharacterized protein</fullName>
    </submittedName>
</protein>
<reference evidence="1" key="1">
    <citation type="submission" date="2014-11" db="EMBL/GenBank/DDBJ databases">
        <authorList>
            <person name="Amaro Gonzalez C."/>
        </authorList>
    </citation>
    <scope>NUCLEOTIDE SEQUENCE</scope>
</reference>
<dbReference type="EMBL" id="GBXM01024892">
    <property type="protein sequence ID" value="JAH83685.1"/>
    <property type="molecule type" value="Transcribed_RNA"/>
</dbReference>
<dbReference type="AlphaFoldDB" id="A0A0E9W292"/>
<proteinExistence type="predicted"/>